<dbReference type="Proteomes" id="UP000010473">
    <property type="component" value="Chromosome"/>
</dbReference>
<dbReference type="KEGG" id="scs:Sta7437_0185"/>
<dbReference type="PANTHER" id="PTHR34985">
    <property type="entry name" value="SLR0554 PROTEIN"/>
    <property type="match status" value="1"/>
</dbReference>
<dbReference type="InterPro" id="IPR024385">
    <property type="entry name" value="DUF3854"/>
</dbReference>
<name>K9XMS3_STAC7</name>
<dbReference type="eggNOG" id="COG1061">
    <property type="taxonomic scope" value="Bacteria"/>
</dbReference>
<dbReference type="STRING" id="111780.Sta7437_0185"/>
<evidence type="ECO:0000259" key="1">
    <source>
        <dbReference type="Pfam" id="PF12965"/>
    </source>
</evidence>
<organism evidence="2 3">
    <name type="scientific">Stanieria cyanosphaera (strain ATCC 29371 / PCC 7437)</name>
    <dbReference type="NCBI Taxonomy" id="111780"/>
    <lineage>
        <taxon>Bacteria</taxon>
        <taxon>Bacillati</taxon>
        <taxon>Cyanobacteriota</taxon>
        <taxon>Cyanophyceae</taxon>
        <taxon>Pleurocapsales</taxon>
        <taxon>Dermocarpellaceae</taxon>
        <taxon>Stanieria</taxon>
    </lineage>
</organism>
<reference evidence="3" key="1">
    <citation type="journal article" date="2013" name="Proc. Natl. Acad. Sci. U.S.A.">
        <title>Improving the coverage of the cyanobacterial phylum using diversity-driven genome sequencing.</title>
        <authorList>
            <person name="Shih P.M."/>
            <person name="Wu D."/>
            <person name="Latifi A."/>
            <person name="Axen S.D."/>
            <person name="Fewer D.P."/>
            <person name="Talla E."/>
            <person name="Calteau A."/>
            <person name="Cai F."/>
            <person name="Tandeau de Marsac N."/>
            <person name="Rippka R."/>
            <person name="Herdman M."/>
            <person name="Sivonen K."/>
            <person name="Coursin T."/>
            <person name="Laurent T."/>
            <person name="Goodwin L."/>
            <person name="Nolan M."/>
            <person name="Davenport K.W."/>
            <person name="Han C.S."/>
            <person name="Rubin E.M."/>
            <person name="Eisen J.A."/>
            <person name="Woyke T."/>
            <person name="Gugger M."/>
            <person name="Kerfeld C.A."/>
        </authorList>
    </citation>
    <scope>NUCLEOTIDE SEQUENCE [LARGE SCALE GENOMIC DNA]</scope>
    <source>
        <strain evidence="3">ATCC 29371 / PCC 7437</strain>
    </source>
</reference>
<dbReference type="PANTHER" id="PTHR34985:SF1">
    <property type="entry name" value="SLR0554 PROTEIN"/>
    <property type="match status" value="1"/>
</dbReference>
<dbReference type="AlphaFoldDB" id="K9XMS3"/>
<dbReference type="NCBIfam" id="NF042913">
    <property type="entry name" value="CyRepA1"/>
    <property type="match status" value="1"/>
</dbReference>
<dbReference type="InterPro" id="IPR049996">
    <property type="entry name" value="Slr7037-like"/>
</dbReference>
<keyword evidence="3" id="KW-1185">Reference proteome</keyword>
<dbReference type="InterPro" id="IPR034154">
    <property type="entry name" value="TOPRIM_DnaG/twinkle"/>
</dbReference>
<dbReference type="OrthoDB" id="473036at2"/>
<dbReference type="Gene3D" id="3.40.1360.10">
    <property type="match status" value="1"/>
</dbReference>
<dbReference type="RefSeq" id="WP_015191476.1">
    <property type="nucleotide sequence ID" value="NC_019748.1"/>
</dbReference>
<dbReference type="HOGENOM" id="CLU_004699_0_0_3"/>
<dbReference type="Pfam" id="PF12965">
    <property type="entry name" value="DUF3854"/>
    <property type="match status" value="1"/>
</dbReference>
<dbReference type="EMBL" id="CP003653">
    <property type="protein sequence ID" value="AFZ33803.1"/>
    <property type="molecule type" value="Genomic_DNA"/>
</dbReference>
<accession>K9XMS3</accession>
<evidence type="ECO:0000313" key="2">
    <source>
        <dbReference type="EMBL" id="AFZ33803.1"/>
    </source>
</evidence>
<protein>
    <recommendedName>
        <fullName evidence="1">DUF3854 domain-containing protein</fullName>
    </recommendedName>
</protein>
<gene>
    <name evidence="2" type="ordered locus">Sta7437_0185</name>
</gene>
<evidence type="ECO:0000313" key="3">
    <source>
        <dbReference type="Proteomes" id="UP000010473"/>
    </source>
</evidence>
<dbReference type="CDD" id="cd01029">
    <property type="entry name" value="TOPRIM_primases"/>
    <property type="match status" value="1"/>
</dbReference>
<proteinExistence type="predicted"/>
<dbReference type="SUPFAM" id="SSF52540">
    <property type="entry name" value="P-loop containing nucleoside triphosphate hydrolases"/>
    <property type="match status" value="1"/>
</dbReference>
<dbReference type="PATRIC" id="fig|111780.3.peg.190"/>
<feature type="domain" description="DUF3854" evidence="1">
    <location>
        <begin position="143"/>
        <end position="271"/>
    </location>
</feature>
<sequence length="1002" mass="113466">MNHQLEWQASCVDEELTNLNVIPLHGFSPSEYLLYSDAIPRRNDGRVTEGFLQLYAHTTEGGWWCSGVDVMTGEEDLWGCFKPVQPRQSINQDKLIKYEHPPKTATGLFALKVPVRIWEKIAHRYRVDIIASDWDQTRSDLGFWQWLLKHPEIPLCITEGAKKAGALLSAGYVAVGLPGINNGYRTPKDETGKRIGKSYLISQLQELIKQQREVYFVFDQDTKPNTIKAVNTAIKKTGYLLEQLGCTVKVVHWKSSLGKGVDDLIANQTQAAFDCAYQNALTFETWKAQAWNRLTHLPQLQFNCPYLPAVDLPDSAQLIGIKSPKGTGKTKFLEQIVADAIAIEQKVLVIGHRIQLVQALCQRFDLNYVTEIKTNSGDGIGFGLCIDSLHPNSQAQFNPEDWSDSIVIFDEVEQVIWHCLNSSTCKANRVAILRSLKLLLQNVLTGKGKVYAVDADLSDISLDYLISLSGTAIEPYLIYNDWQPNPQSAWQVYNYQDSTPKKIVKDLEKYIKQGGKPMVCLSAQKLTSKWGTRTLEAYFRKKFPHKKILRLDSESLADPQHPAYGCITKLNEVLINYEVVLASPSIETGISIELSDHFTSVWCLAQGIQGENAVRQTLARVRANIPRYLWCANYGFNRIGNGSTSIPSLLTSGHRLTQLNIRLLQQSDFESLEDIDTGFQAESLLCWAKMAVRYNAGMINYRESILSALKDEGHQILPPPVNIITSNQKDKTPSLLEAIAEVRQQNYQNECQAIAEAKSLTEKQYQSLKKRIVKTLLQKHQLKKYELQQRYHLPVTPELIALDDDGWYDKIRLHYFLTVGRSFLADRDAKVALKLIQQGEGSLFLPDFNGSQLGASVGTMEVLGVPILINHPERELRNSDRDLQALASTALHHRSEIKTTLGIGLAKNSSPIIIIRRLLEKIDYGIRCIRYERQNQKRVRVYQLVKPKDLREQVFHHWLTIDSQRPGNSLFLHDNYSRYLKVLPLATEPSPGYVQLSLNLTD</sequence>
<dbReference type="InterPro" id="IPR027417">
    <property type="entry name" value="P-loop_NTPase"/>
</dbReference>